<evidence type="ECO:0000313" key="2">
    <source>
        <dbReference type="Proteomes" id="UP001472677"/>
    </source>
</evidence>
<gene>
    <name evidence="1" type="ORF">V6N12_035074</name>
</gene>
<sequence>MAVETFSPKKVDPPIVNPRVDSFGIFGPPAYSGSDGQPSDVVRPASFLMVDWSSSGCGITSSLAHDHEKISLHMKGDGSSLSDTTADDVVMDCGASDEAFG</sequence>
<name>A0ABR2A7J2_9ROSI</name>
<organism evidence="1 2">
    <name type="scientific">Hibiscus sabdariffa</name>
    <name type="common">roselle</name>
    <dbReference type="NCBI Taxonomy" id="183260"/>
    <lineage>
        <taxon>Eukaryota</taxon>
        <taxon>Viridiplantae</taxon>
        <taxon>Streptophyta</taxon>
        <taxon>Embryophyta</taxon>
        <taxon>Tracheophyta</taxon>
        <taxon>Spermatophyta</taxon>
        <taxon>Magnoliopsida</taxon>
        <taxon>eudicotyledons</taxon>
        <taxon>Gunneridae</taxon>
        <taxon>Pentapetalae</taxon>
        <taxon>rosids</taxon>
        <taxon>malvids</taxon>
        <taxon>Malvales</taxon>
        <taxon>Malvaceae</taxon>
        <taxon>Malvoideae</taxon>
        <taxon>Hibiscus</taxon>
    </lineage>
</organism>
<accession>A0ABR2A7J2</accession>
<protein>
    <submittedName>
        <fullName evidence="1">Uncharacterized protein</fullName>
    </submittedName>
</protein>
<reference evidence="1 2" key="1">
    <citation type="journal article" date="2024" name="G3 (Bethesda)">
        <title>Genome assembly of Hibiscus sabdariffa L. provides insights into metabolisms of medicinal natural products.</title>
        <authorList>
            <person name="Kim T."/>
        </authorList>
    </citation>
    <scope>NUCLEOTIDE SEQUENCE [LARGE SCALE GENOMIC DNA]</scope>
    <source>
        <strain evidence="1">TK-2024</strain>
        <tissue evidence="1">Old leaves</tissue>
    </source>
</reference>
<proteinExistence type="predicted"/>
<dbReference type="EMBL" id="JBBPBM010000976">
    <property type="protein sequence ID" value="KAK8488771.1"/>
    <property type="molecule type" value="Genomic_DNA"/>
</dbReference>
<keyword evidence="2" id="KW-1185">Reference proteome</keyword>
<dbReference type="Proteomes" id="UP001472677">
    <property type="component" value="Unassembled WGS sequence"/>
</dbReference>
<comment type="caution">
    <text evidence="1">The sequence shown here is derived from an EMBL/GenBank/DDBJ whole genome shotgun (WGS) entry which is preliminary data.</text>
</comment>
<evidence type="ECO:0000313" key="1">
    <source>
        <dbReference type="EMBL" id="KAK8488771.1"/>
    </source>
</evidence>